<evidence type="ECO:0000256" key="1">
    <source>
        <dbReference type="SAM" id="Phobius"/>
    </source>
</evidence>
<dbReference type="RefSeq" id="WP_112305890.1">
    <property type="nucleotide sequence ID" value="NZ_QMDV01000003.1"/>
</dbReference>
<reference evidence="2 3" key="1">
    <citation type="submission" date="2018-06" db="EMBL/GenBank/DDBJ databases">
        <authorList>
            <person name="Liu Z.-W."/>
        </authorList>
    </citation>
    <scope>NUCLEOTIDE SEQUENCE [LARGE SCALE GENOMIC DNA]</scope>
    <source>
        <strain evidence="2 3">2b14</strain>
    </source>
</reference>
<name>A0A364RDF9_9BACT</name>
<keyword evidence="1" id="KW-0812">Transmembrane</keyword>
<reference evidence="2 3" key="2">
    <citation type="submission" date="2018-07" db="EMBL/GenBank/DDBJ databases">
        <title>Pontibacter sp. 2b14 genomic sequence and assembly.</title>
        <authorList>
            <person name="Du Z.-J."/>
        </authorList>
    </citation>
    <scope>NUCLEOTIDE SEQUENCE [LARGE SCALE GENOMIC DNA]</scope>
    <source>
        <strain evidence="2 3">2b14</strain>
    </source>
</reference>
<evidence type="ECO:0000313" key="2">
    <source>
        <dbReference type="EMBL" id="RAU82297.1"/>
    </source>
</evidence>
<organism evidence="2 3">
    <name type="scientific">Pontibacter arcticus</name>
    <dbReference type="NCBI Taxonomy" id="2080288"/>
    <lineage>
        <taxon>Bacteria</taxon>
        <taxon>Pseudomonadati</taxon>
        <taxon>Bacteroidota</taxon>
        <taxon>Cytophagia</taxon>
        <taxon>Cytophagales</taxon>
        <taxon>Hymenobacteraceae</taxon>
        <taxon>Pontibacter</taxon>
    </lineage>
</organism>
<protein>
    <submittedName>
        <fullName evidence="2">Uncharacterized protein</fullName>
    </submittedName>
</protein>
<dbReference type="Proteomes" id="UP000251692">
    <property type="component" value="Unassembled WGS sequence"/>
</dbReference>
<feature type="transmembrane region" description="Helical" evidence="1">
    <location>
        <begin position="85"/>
        <end position="105"/>
    </location>
</feature>
<evidence type="ECO:0000313" key="3">
    <source>
        <dbReference type="Proteomes" id="UP000251692"/>
    </source>
</evidence>
<keyword evidence="1" id="KW-1133">Transmembrane helix</keyword>
<sequence>MRRYETSEFRIDDTGIALLRSKFPYRRITYQEIGELQIQKGRVVNNHIAVLIMGITLIAAGLYISDIFNPIAVSETQLGYQGGKALGYFIFMILVFFCFGGILIYKSLKIDFVLVIKTEVFKKSYPLTELRKRRELGSFLIELREVVGNKLTTITRELI</sequence>
<proteinExistence type="predicted"/>
<gene>
    <name evidence="2" type="ORF">DP923_10935</name>
</gene>
<dbReference type="OrthoDB" id="851453at2"/>
<keyword evidence="1" id="KW-0472">Membrane</keyword>
<keyword evidence="3" id="KW-1185">Reference proteome</keyword>
<dbReference type="AlphaFoldDB" id="A0A364RDF9"/>
<comment type="caution">
    <text evidence="2">The sequence shown here is derived from an EMBL/GenBank/DDBJ whole genome shotgun (WGS) entry which is preliminary data.</text>
</comment>
<feature type="transmembrane region" description="Helical" evidence="1">
    <location>
        <begin position="48"/>
        <end position="65"/>
    </location>
</feature>
<accession>A0A364RDF9</accession>
<dbReference type="EMBL" id="QMDV01000003">
    <property type="protein sequence ID" value="RAU82297.1"/>
    <property type="molecule type" value="Genomic_DNA"/>
</dbReference>